<evidence type="ECO:0000256" key="2">
    <source>
        <dbReference type="ARBA" id="ARBA00022801"/>
    </source>
</evidence>
<name>A0A1M4TZ39_9HYPH</name>
<dbReference type="SUPFAM" id="SSF53474">
    <property type="entry name" value="alpha/beta-Hydrolases"/>
    <property type="match status" value="1"/>
</dbReference>
<keyword evidence="4" id="KW-0812">Transmembrane</keyword>
<organism evidence="5 6">
    <name type="scientific">Kaistia soli DSM 19436</name>
    <dbReference type="NCBI Taxonomy" id="1122133"/>
    <lineage>
        <taxon>Bacteria</taxon>
        <taxon>Pseudomonadati</taxon>
        <taxon>Pseudomonadota</taxon>
        <taxon>Alphaproteobacteria</taxon>
        <taxon>Hyphomicrobiales</taxon>
        <taxon>Kaistiaceae</taxon>
        <taxon>Kaistia</taxon>
    </lineage>
</organism>
<dbReference type="EMBL" id="FQUP01000001">
    <property type="protein sequence ID" value="SHE49791.1"/>
    <property type="molecule type" value="Genomic_DNA"/>
</dbReference>
<dbReference type="STRING" id="1122133.SAMN02745157_0304"/>
<dbReference type="InterPro" id="IPR010126">
    <property type="entry name" value="Esterase_phb"/>
</dbReference>
<evidence type="ECO:0000313" key="6">
    <source>
        <dbReference type="Proteomes" id="UP000184485"/>
    </source>
</evidence>
<sequence>MRNLSDTIARLAAFKAMKQPAAPSATDDRLSDLGPFGSNPGALKGRIYLPKRRSKPMPLVVVLHGCTQSAAGYDAGTGWSVLADEAGFALLFPEQVQANNLNGCFNWFQSSDFKRDQGEALSIRQMIERMATTYPIDRSRIYVTGLSAGGAMALVMLADYPELFAGGAIIAGLPYGVATTIPGAFDTMRAHGLPDGPALRRLLPDAEPATGWPTLSVWQGTGDRTVGAANADAIIEQWRGVHQVAAEPDEVVKSGRLTHRTWRDTGGGICLEQLLIAGMGHGTPIDDKGPDALGAAGPFILDVGIASTRLIAERWGLTEENATSDVQTRARVLEPDEMLVSAEMPMRDDPSARRQGTNGAKAEPAGHQGAGGIRKVIEDALRQAGLM</sequence>
<evidence type="ECO:0000256" key="4">
    <source>
        <dbReference type="SAM" id="Phobius"/>
    </source>
</evidence>
<keyword evidence="4" id="KW-0472">Membrane</keyword>
<evidence type="ECO:0000256" key="3">
    <source>
        <dbReference type="SAM" id="MobiDB-lite"/>
    </source>
</evidence>
<dbReference type="GO" id="GO:0005576">
    <property type="term" value="C:extracellular region"/>
    <property type="evidence" value="ECO:0007669"/>
    <property type="project" value="InterPro"/>
</dbReference>
<keyword evidence="1" id="KW-0732">Signal</keyword>
<protein>
    <submittedName>
        <fullName evidence="5">Esterase, PHB depolymerase family</fullName>
    </submittedName>
</protein>
<dbReference type="OrthoDB" id="9767239at2"/>
<proteinExistence type="predicted"/>
<dbReference type="InterPro" id="IPR029058">
    <property type="entry name" value="AB_hydrolase_fold"/>
</dbReference>
<feature type="region of interest" description="Disordered" evidence="3">
    <location>
        <begin position="345"/>
        <end position="373"/>
    </location>
</feature>
<dbReference type="PANTHER" id="PTHR43037">
    <property type="entry name" value="UNNAMED PRODUCT-RELATED"/>
    <property type="match status" value="1"/>
</dbReference>
<dbReference type="AlphaFoldDB" id="A0A1M4TZ39"/>
<dbReference type="Proteomes" id="UP000184485">
    <property type="component" value="Unassembled WGS sequence"/>
</dbReference>
<evidence type="ECO:0000313" key="5">
    <source>
        <dbReference type="EMBL" id="SHE49791.1"/>
    </source>
</evidence>
<keyword evidence="2" id="KW-0378">Hydrolase</keyword>
<feature type="transmembrane region" description="Helical" evidence="4">
    <location>
        <begin position="164"/>
        <end position="185"/>
    </location>
</feature>
<dbReference type="NCBIfam" id="TIGR01840">
    <property type="entry name" value="esterase_phb"/>
    <property type="match status" value="1"/>
</dbReference>
<accession>A0A1M4TZ39</accession>
<reference evidence="5 6" key="1">
    <citation type="submission" date="2016-11" db="EMBL/GenBank/DDBJ databases">
        <authorList>
            <person name="Jaros S."/>
            <person name="Januszkiewicz K."/>
            <person name="Wedrychowicz H."/>
        </authorList>
    </citation>
    <scope>NUCLEOTIDE SEQUENCE [LARGE SCALE GENOMIC DNA]</scope>
    <source>
        <strain evidence="5 6">DSM 19436</strain>
    </source>
</reference>
<keyword evidence="6" id="KW-1185">Reference proteome</keyword>
<dbReference type="Pfam" id="PF10503">
    <property type="entry name" value="Esterase_PHB"/>
    <property type="match status" value="1"/>
</dbReference>
<dbReference type="RefSeq" id="WP_073050839.1">
    <property type="nucleotide sequence ID" value="NZ_FQUP01000001.1"/>
</dbReference>
<dbReference type="InterPro" id="IPR050955">
    <property type="entry name" value="Plant_Biomass_Hydrol_Est"/>
</dbReference>
<gene>
    <name evidence="5" type="ORF">SAMN02745157_0304</name>
</gene>
<feature type="transmembrane region" description="Helical" evidence="4">
    <location>
        <begin position="139"/>
        <end position="158"/>
    </location>
</feature>
<dbReference type="GO" id="GO:0016787">
    <property type="term" value="F:hydrolase activity"/>
    <property type="evidence" value="ECO:0007669"/>
    <property type="project" value="UniProtKB-KW"/>
</dbReference>
<keyword evidence="4" id="KW-1133">Transmembrane helix</keyword>
<dbReference type="Gene3D" id="3.40.50.1820">
    <property type="entry name" value="alpha/beta hydrolase"/>
    <property type="match status" value="1"/>
</dbReference>
<dbReference type="PANTHER" id="PTHR43037:SF1">
    <property type="entry name" value="BLL1128 PROTEIN"/>
    <property type="match status" value="1"/>
</dbReference>
<evidence type="ECO:0000256" key="1">
    <source>
        <dbReference type="ARBA" id="ARBA00022729"/>
    </source>
</evidence>